<protein>
    <submittedName>
        <fullName evidence="2">FG-GAP repeat protein</fullName>
    </submittedName>
</protein>
<dbReference type="InterPro" id="IPR015943">
    <property type="entry name" value="WD40/YVTN_repeat-like_dom_sf"/>
</dbReference>
<dbReference type="RefSeq" id="WP_008848285.1">
    <property type="nucleotide sequence ID" value="NZ_AOJH01000049.1"/>
</dbReference>
<dbReference type="OrthoDB" id="221432at2157"/>
<sequence>MDRRVLFASLILLAGGATGVSVALFAFVGVDDATIDAEVVWESDPVAGDDGTGAVVATMDGDPLVLQSTVEDETRTIRATAVGGDVEWRTAVGEGGGTGGSGTDGTDESTGADPPATSGLVTGELDGAEAVAFTTETGALVVLDPTDGTERVTVDLGGPGGLRPAIGDLDGDGDGEVAAVTTDGRVRAVDASGETVFETDLDAPVERRPLAVDFGAAGGSGDEAGDDGDEIDRGLAVATAADGDHSISLLDADGEAQWTATPSVTPLSWTAADTRSGPVLALGGANGNLETIDVADGGSRYDVGLQDLPVTVGDADPGRVYVGGSGSVWAVDLLDGEVVWKQQYGGDTRVNAPGVADVDGDGSPGPVVVNQNGGALALNQNGEAIARGDVGGAVVYAGPLFADATGDGSAEVLVVADDGRVTALSD</sequence>
<dbReference type="PATRIC" id="fig|1230456.3.peg.1532"/>
<feature type="region of interest" description="Disordered" evidence="1">
    <location>
        <begin position="89"/>
        <end position="119"/>
    </location>
</feature>
<dbReference type="EMBL" id="AOJH01000049">
    <property type="protein sequence ID" value="EMA64967.1"/>
    <property type="molecule type" value="Genomic_DNA"/>
</dbReference>
<proteinExistence type="predicted"/>
<dbReference type="InterPro" id="IPR011047">
    <property type="entry name" value="Quinoprotein_ADH-like_sf"/>
</dbReference>
<evidence type="ECO:0000313" key="3">
    <source>
        <dbReference type="Proteomes" id="UP000011546"/>
    </source>
</evidence>
<comment type="caution">
    <text evidence="2">The sequence shown here is derived from an EMBL/GenBank/DDBJ whole genome shotgun (WGS) entry which is preliminary data.</text>
</comment>
<keyword evidence="3" id="KW-1185">Reference proteome</keyword>
<evidence type="ECO:0000256" key="1">
    <source>
        <dbReference type="SAM" id="MobiDB-lite"/>
    </source>
</evidence>
<dbReference type="SUPFAM" id="SSF50998">
    <property type="entry name" value="Quinoprotein alcohol dehydrogenase-like"/>
    <property type="match status" value="1"/>
</dbReference>
<evidence type="ECO:0000313" key="2">
    <source>
        <dbReference type="EMBL" id="EMA64967.1"/>
    </source>
</evidence>
<reference evidence="2 3" key="1">
    <citation type="journal article" date="2014" name="PLoS Genet.">
        <title>Phylogenetically driven sequencing of extremely halophilic archaea reveals strategies for static and dynamic osmo-response.</title>
        <authorList>
            <person name="Becker E.A."/>
            <person name="Seitzer P.M."/>
            <person name="Tritt A."/>
            <person name="Larsen D."/>
            <person name="Krusor M."/>
            <person name="Yao A.I."/>
            <person name="Wu D."/>
            <person name="Madern D."/>
            <person name="Eisen J.A."/>
            <person name="Darling A.E."/>
            <person name="Facciotti M.T."/>
        </authorList>
    </citation>
    <scope>NUCLEOTIDE SEQUENCE [LARGE SCALE GENOMIC DNA]</scope>
    <source>
        <strain evidence="2 3">JCM 14978</strain>
    </source>
</reference>
<dbReference type="Proteomes" id="UP000011546">
    <property type="component" value="Unassembled WGS sequence"/>
</dbReference>
<dbReference type="STRING" id="1230456.C468_07777"/>
<accession>M0P4A6</accession>
<dbReference type="AlphaFoldDB" id="M0P4A6"/>
<feature type="compositionally biased region" description="Gly residues" evidence="1">
    <location>
        <begin position="93"/>
        <end position="103"/>
    </location>
</feature>
<dbReference type="Gene3D" id="2.130.10.10">
    <property type="entry name" value="YVTN repeat-like/Quinoprotein amine dehydrogenase"/>
    <property type="match status" value="1"/>
</dbReference>
<name>M0P4A6_9EURY</name>
<gene>
    <name evidence="2" type="ORF">C468_07777</name>
</gene>
<organism evidence="2 3">
    <name type="scientific">Halorubrum kocurii JCM 14978</name>
    <dbReference type="NCBI Taxonomy" id="1230456"/>
    <lineage>
        <taxon>Archaea</taxon>
        <taxon>Methanobacteriati</taxon>
        <taxon>Methanobacteriota</taxon>
        <taxon>Stenosarchaea group</taxon>
        <taxon>Halobacteria</taxon>
        <taxon>Halobacteriales</taxon>
        <taxon>Haloferacaceae</taxon>
        <taxon>Halorubrum</taxon>
    </lineage>
</organism>